<reference evidence="1 2" key="1">
    <citation type="submission" date="2017-11" db="EMBL/GenBank/DDBJ databases">
        <title>Escherichia coli CV839-15 Genome sequencing and assembly.</title>
        <authorList>
            <person name="Li Z."/>
            <person name="Song N."/>
            <person name="Li W."/>
            <person name="Philip H.R."/>
            <person name="Bu Z."/>
            <person name="Siguo L."/>
        </authorList>
    </citation>
    <scope>NUCLEOTIDE SEQUENCE [LARGE SCALE GENOMIC DNA]</scope>
    <source>
        <strain evidence="1 2">CV839-15</strain>
    </source>
</reference>
<dbReference type="EMBL" id="CP024978">
    <property type="protein sequence ID" value="ATZ33715.1"/>
    <property type="molecule type" value="Genomic_DNA"/>
</dbReference>
<organism evidence="1 2">
    <name type="scientific">Escherichia coli</name>
    <dbReference type="NCBI Taxonomy" id="562"/>
    <lineage>
        <taxon>Bacteria</taxon>
        <taxon>Pseudomonadati</taxon>
        <taxon>Pseudomonadota</taxon>
        <taxon>Gammaproteobacteria</taxon>
        <taxon>Enterobacterales</taxon>
        <taxon>Enterobacteriaceae</taxon>
        <taxon>Escherichia</taxon>
    </lineage>
</organism>
<dbReference type="Proteomes" id="UP000236551">
    <property type="component" value="Chromosome"/>
</dbReference>
<sequence length="55" mass="6023">MSSHVIVTSVDDIFFPALQKLISLNNSELKTGMICECIGALTVIAGEFDEPFHHC</sequence>
<name>A0A099ATX5_ECOLX</name>
<accession>A0A099ATX5</accession>
<dbReference type="AlphaFoldDB" id="A0A099ATX5"/>
<gene>
    <name evidence="1" type="ORF">CV83915_03420</name>
</gene>
<evidence type="ECO:0000313" key="2">
    <source>
        <dbReference type="Proteomes" id="UP000236551"/>
    </source>
</evidence>
<protein>
    <submittedName>
        <fullName evidence="1">Uncharacterized protein</fullName>
    </submittedName>
</protein>
<evidence type="ECO:0000313" key="1">
    <source>
        <dbReference type="EMBL" id="ATZ33715.1"/>
    </source>
</evidence>
<proteinExistence type="predicted"/>